<dbReference type="CDD" id="cd00092">
    <property type="entry name" value="HTH_CRP"/>
    <property type="match status" value="1"/>
</dbReference>
<dbReference type="InterPro" id="IPR000595">
    <property type="entry name" value="cNMP-bd_dom"/>
</dbReference>
<sequence>MFREIAMGSAFIQCDGSVKTFTQNYTVVSEGEEIRRVYMVNDGLLRAFRFLSDGRRQITHFLFPNDFIGLVDSGSYSKSVETVVESKLTSLSQHKLQAFVRCNEVAWLALQKETRNLLRRSNSLQVILGSLSSVEKLSCFILLLYQQKPESKFVPIAMPRQDIADFLGLTVETVSRSFTRLRKLGLIVSHDSGSIEICSVSALQQVAGIKLS</sequence>
<evidence type="ECO:0000259" key="4">
    <source>
        <dbReference type="PROSITE" id="PS51063"/>
    </source>
</evidence>
<evidence type="ECO:0000313" key="6">
    <source>
        <dbReference type="Proteomes" id="UP000327108"/>
    </source>
</evidence>
<keyword evidence="3" id="KW-0804">Transcription</keyword>
<dbReference type="InterPro" id="IPR018490">
    <property type="entry name" value="cNMP-bd_dom_sf"/>
</dbReference>
<dbReference type="InterPro" id="IPR012318">
    <property type="entry name" value="HTH_CRP"/>
</dbReference>
<dbReference type="Gene3D" id="2.60.120.10">
    <property type="entry name" value="Jelly Rolls"/>
    <property type="match status" value="1"/>
</dbReference>
<dbReference type="AlphaFoldDB" id="A0A5N1JHC1"/>
<keyword evidence="6" id="KW-1185">Reference proteome</keyword>
<dbReference type="CDD" id="cd00038">
    <property type="entry name" value="CAP_ED"/>
    <property type="match status" value="1"/>
</dbReference>
<keyword evidence="1" id="KW-0805">Transcription regulation</keyword>
<reference evidence="5 6" key="1">
    <citation type="submission" date="2019-09" db="EMBL/GenBank/DDBJ databases">
        <title>Biological control of the noxious weed angled onion (Allium triquetrum) thwarted by endophytic bacteria in Victoria, Australia.</title>
        <authorList>
            <person name="Tehranchian P."/>
            <person name="Adair R.J."/>
            <person name="Van T.H."/>
            <person name="Morrison P.D."/>
            <person name="Williams H."/>
            <person name="Lawrie A.C."/>
        </authorList>
    </citation>
    <scope>NUCLEOTIDE SEQUENCE [LARGE SCALE GENOMIC DNA]</scope>
    <source>
        <strain evidence="5 6">RPTAtOch1</strain>
    </source>
</reference>
<keyword evidence="2" id="KW-0238">DNA-binding</keyword>
<evidence type="ECO:0000313" key="5">
    <source>
        <dbReference type="EMBL" id="KAA9354289.1"/>
    </source>
</evidence>
<dbReference type="PRINTS" id="PR00034">
    <property type="entry name" value="HTHCRP"/>
</dbReference>
<protein>
    <submittedName>
        <fullName evidence="5">Helix-turn-helix domain-containing protein</fullName>
    </submittedName>
</protein>
<dbReference type="InterPro" id="IPR036390">
    <property type="entry name" value="WH_DNA-bd_sf"/>
</dbReference>
<dbReference type="GO" id="GO:0003677">
    <property type="term" value="F:DNA binding"/>
    <property type="evidence" value="ECO:0007669"/>
    <property type="project" value="UniProtKB-KW"/>
</dbReference>
<name>A0A5N1JHC1_9HYPH</name>
<dbReference type="Pfam" id="PF00027">
    <property type="entry name" value="cNMP_binding"/>
    <property type="match status" value="1"/>
</dbReference>
<dbReference type="SUPFAM" id="SSF46785">
    <property type="entry name" value="Winged helix' DNA-binding domain"/>
    <property type="match status" value="1"/>
</dbReference>
<organism evidence="5 6">
    <name type="scientific">Ochrobactrum quorumnocens</name>
    <dbReference type="NCBI Taxonomy" id="271865"/>
    <lineage>
        <taxon>Bacteria</taxon>
        <taxon>Pseudomonadati</taxon>
        <taxon>Pseudomonadota</taxon>
        <taxon>Alphaproteobacteria</taxon>
        <taxon>Hyphomicrobiales</taxon>
        <taxon>Brucellaceae</taxon>
        <taxon>Brucella/Ochrobactrum group</taxon>
        <taxon>Ochrobactrum</taxon>
    </lineage>
</organism>
<dbReference type="Proteomes" id="UP000327108">
    <property type="component" value="Unassembled WGS sequence"/>
</dbReference>
<dbReference type="SMART" id="SM00419">
    <property type="entry name" value="HTH_CRP"/>
    <property type="match status" value="1"/>
</dbReference>
<evidence type="ECO:0000256" key="1">
    <source>
        <dbReference type="ARBA" id="ARBA00023015"/>
    </source>
</evidence>
<dbReference type="SUPFAM" id="SSF51206">
    <property type="entry name" value="cAMP-binding domain-like"/>
    <property type="match status" value="1"/>
</dbReference>
<comment type="caution">
    <text evidence="5">The sequence shown here is derived from an EMBL/GenBank/DDBJ whole genome shotgun (WGS) entry which is preliminary data.</text>
</comment>
<dbReference type="RefSeq" id="WP_151095984.1">
    <property type="nucleotide sequence ID" value="NZ_JBLZNM010000004.1"/>
</dbReference>
<dbReference type="GO" id="GO:0006355">
    <property type="term" value="P:regulation of DNA-templated transcription"/>
    <property type="evidence" value="ECO:0007669"/>
    <property type="project" value="InterPro"/>
</dbReference>
<dbReference type="InterPro" id="IPR014710">
    <property type="entry name" value="RmlC-like_jellyroll"/>
</dbReference>
<accession>A0A5N1JHC1</accession>
<feature type="domain" description="HTH crp-type" evidence="4">
    <location>
        <begin position="131"/>
        <end position="201"/>
    </location>
</feature>
<evidence type="ECO:0000256" key="3">
    <source>
        <dbReference type="ARBA" id="ARBA00023163"/>
    </source>
</evidence>
<dbReference type="Gene3D" id="1.10.10.10">
    <property type="entry name" value="Winged helix-like DNA-binding domain superfamily/Winged helix DNA-binding domain"/>
    <property type="match status" value="1"/>
</dbReference>
<dbReference type="Pfam" id="PF00325">
    <property type="entry name" value="Crp"/>
    <property type="match status" value="1"/>
</dbReference>
<evidence type="ECO:0000256" key="2">
    <source>
        <dbReference type="ARBA" id="ARBA00023125"/>
    </source>
</evidence>
<dbReference type="InterPro" id="IPR036388">
    <property type="entry name" value="WH-like_DNA-bd_sf"/>
</dbReference>
<dbReference type="EMBL" id="VYXQ01000034">
    <property type="protein sequence ID" value="KAA9354289.1"/>
    <property type="molecule type" value="Genomic_DNA"/>
</dbReference>
<gene>
    <name evidence="5" type="ORF">F3W84_22515</name>
</gene>
<proteinExistence type="predicted"/>
<dbReference type="PROSITE" id="PS51063">
    <property type="entry name" value="HTH_CRP_2"/>
    <property type="match status" value="1"/>
</dbReference>